<dbReference type="PROSITE" id="PS50231">
    <property type="entry name" value="RICIN_B_LECTIN"/>
    <property type="match status" value="1"/>
</dbReference>
<proteinExistence type="predicted"/>
<dbReference type="Gene3D" id="2.80.10.50">
    <property type="match status" value="1"/>
</dbReference>
<feature type="compositionally biased region" description="Low complexity" evidence="1">
    <location>
        <begin position="92"/>
        <end position="119"/>
    </location>
</feature>
<dbReference type="Pfam" id="PF00652">
    <property type="entry name" value="Ricin_B_lectin"/>
    <property type="match status" value="1"/>
</dbReference>
<organism evidence="4 5">
    <name type="scientific">Cutaneotrichosporon oleaginosum</name>
    <dbReference type="NCBI Taxonomy" id="879819"/>
    <lineage>
        <taxon>Eukaryota</taxon>
        <taxon>Fungi</taxon>
        <taxon>Dikarya</taxon>
        <taxon>Basidiomycota</taxon>
        <taxon>Agaricomycotina</taxon>
        <taxon>Tremellomycetes</taxon>
        <taxon>Trichosporonales</taxon>
        <taxon>Trichosporonaceae</taxon>
        <taxon>Cutaneotrichosporon</taxon>
    </lineage>
</organism>
<dbReference type="SUPFAM" id="SSF50370">
    <property type="entry name" value="Ricin B-like lectins"/>
    <property type="match status" value="1"/>
</dbReference>
<feature type="domain" description="Ricin B lectin" evidence="3">
    <location>
        <begin position="136"/>
        <end position="232"/>
    </location>
</feature>
<dbReference type="OrthoDB" id="6770063at2759"/>
<dbReference type="AlphaFoldDB" id="A0A0J1BCN3"/>
<dbReference type="InterPro" id="IPR000772">
    <property type="entry name" value="Ricin_B_lectin"/>
</dbReference>
<evidence type="ECO:0000313" key="4">
    <source>
        <dbReference type="EMBL" id="KLT45794.1"/>
    </source>
</evidence>
<keyword evidence="2" id="KW-0732">Signal</keyword>
<feature type="compositionally biased region" description="Polar residues" evidence="1">
    <location>
        <begin position="80"/>
        <end position="91"/>
    </location>
</feature>
<gene>
    <name evidence="4" type="ORF">CC85DRAFT_325507</name>
</gene>
<protein>
    <recommendedName>
        <fullName evidence="3">Ricin B lectin domain-containing protein</fullName>
    </recommendedName>
</protein>
<reference evidence="4 5" key="1">
    <citation type="submission" date="2015-03" db="EMBL/GenBank/DDBJ databases">
        <title>Genomics and transcriptomics of the oil-accumulating basidiomycete yeast T. oleaginosus allow insights into substrate utilization and the diverse evolutionary trajectories of mating systems in fungi.</title>
        <authorList>
            <consortium name="DOE Joint Genome Institute"/>
            <person name="Kourist R."/>
            <person name="Kracht O."/>
            <person name="Bracharz F."/>
            <person name="Lipzen A."/>
            <person name="Nolan M."/>
            <person name="Ohm R."/>
            <person name="Grigoriev I."/>
            <person name="Sun S."/>
            <person name="Heitman J."/>
            <person name="Bruck T."/>
            <person name="Nowrousian M."/>
        </authorList>
    </citation>
    <scope>NUCLEOTIDE SEQUENCE [LARGE SCALE GENOMIC DNA]</scope>
    <source>
        <strain evidence="4 5">IBC0246</strain>
    </source>
</reference>
<feature type="region of interest" description="Disordered" evidence="1">
    <location>
        <begin position="80"/>
        <end position="121"/>
    </location>
</feature>
<dbReference type="Proteomes" id="UP000053611">
    <property type="component" value="Unassembled WGS sequence"/>
</dbReference>
<dbReference type="InterPro" id="IPR035992">
    <property type="entry name" value="Ricin_B-like_lectins"/>
</dbReference>
<dbReference type="EMBL" id="KQ087180">
    <property type="protein sequence ID" value="KLT45794.1"/>
    <property type="molecule type" value="Genomic_DNA"/>
</dbReference>
<sequence>MLFSLILASLPTGVSATTMQWTNATLGHKWTAAQLANSSFPKQELLARVHWHPAPEASGVATLSISTMSATISTVKRSSFTTVPASKPTTRSAQSSAVLKHSSSASASSNSSVKPSTSAHPASASNATPLLCVGARNATAVLVPCHDAASALVFGTHNHIGAGRGCLAALSTAPSNGTRVVVEECDPASDAQIWKWHSGSAWTFSHAGLCLDVTDGVYAVGTPLQLWSCEGASHANQAFAWHKLLRLDYGADPVDIDAITLSW</sequence>
<dbReference type="GeneID" id="28986943"/>
<dbReference type="RefSeq" id="XP_018282285.1">
    <property type="nucleotide sequence ID" value="XM_018426340.1"/>
</dbReference>
<evidence type="ECO:0000256" key="2">
    <source>
        <dbReference type="SAM" id="SignalP"/>
    </source>
</evidence>
<evidence type="ECO:0000259" key="3">
    <source>
        <dbReference type="Pfam" id="PF00652"/>
    </source>
</evidence>
<keyword evidence="5" id="KW-1185">Reference proteome</keyword>
<evidence type="ECO:0000256" key="1">
    <source>
        <dbReference type="SAM" id="MobiDB-lite"/>
    </source>
</evidence>
<evidence type="ECO:0000313" key="5">
    <source>
        <dbReference type="Proteomes" id="UP000053611"/>
    </source>
</evidence>
<feature type="signal peptide" evidence="2">
    <location>
        <begin position="1"/>
        <end position="16"/>
    </location>
</feature>
<accession>A0A0J1BCN3</accession>
<name>A0A0J1BCN3_9TREE</name>
<feature type="chain" id="PRO_5005248051" description="Ricin B lectin domain-containing protein" evidence="2">
    <location>
        <begin position="17"/>
        <end position="263"/>
    </location>
</feature>